<evidence type="ECO:0000256" key="12">
    <source>
        <dbReference type="RuleBase" id="RU363101"/>
    </source>
</evidence>
<dbReference type="GO" id="GO:0017004">
    <property type="term" value="P:cytochrome complex assembly"/>
    <property type="evidence" value="ECO:0007669"/>
    <property type="project" value="UniProtKB-KW"/>
</dbReference>
<keyword evidence="8 12" id="KW-0812">Transmembrane</keyword>
<dbReference type="InterPro" id="IPR007078">
    <property type="entry name" value="Haem_export_protD_CcmD"/>
</dbReference>
<evidence type="ECO:0000256" key="6">
    <source>
        <dbReference type="ARBA" id="ARBA00022475"/>
    </source>
</evidence>
<comment type="similarity">
    <text evidence="3 12">Belongs to the CcmD/CycX/HelD family.</text>
</comment>
<evidence type="ECO:0000256" key="4">
    <source>
        <dbReference type="ARBA" id="ARBA00016461"/>
    </source>
</evidence>
<keyword evidence="11 12" id="KW-0472">Membrane</keyword>
<evidence type="ECO:0000256" key="2">
    <source>
        <dbReference type="ARBA" id="ARBA00004377"/>
    </source>
</evidence>
<dbReference type="Pfam" id="PF04995">
    <property type="entry name" value="CcmD"/>
    <property type="match status" value="1"/>
</dbReference>
<evidence type="ECO:0000256" key="9">
    <source>
        <dbReference type="ARBA" id="ARBA00022748"/>
    </source>
</evidence>
<reference evidence="13 14" key="1">
    <citation type="submission" date="2018-11" db="EMBL/GenBank/DDBJ databases">
        <title>Genome squencing of methanotrophic bacteria isolated from alkaline groundwater in Korea.</title>
        <authorList>
            <person name="Nguyen L.N."/>
        </authorList>
    </citation>
    <scope>NUCLEOTIDE SEQUENCE [LARGE SCALE GENOMIC DNA]</scope>
    <source>
        <strain evidence="13 14">GW6</strain>
    </source>
</reference>
<dbReference type="RefSeq" id="WP_029649106.1">
    <property type="nucleotide sequence ID" value="NZ_CP034086.1"/>
</dbReference>
<protein>
    <recommendedName>
        <fullName evidence="4 12">Heme exporter protein D</fullName>
    </recommendedName>
</protein>
<comment type="function">
    <text evidence="1 12">Required for the export of heme to the periplasm for the biogenesis of c-type cytochromes.</text>
</comment>
<keyword evidence="6 12" id="KW-1003">Cell membrane</keyword>
<keyword evidence="7 12" id="KW-0997">Cell inner membrane</keyword>
<evidence type="ECO:0000256" key="10">
    <source>
        <dbReference type="ARBA" id="ARBA00022989"/>
    </source>
</evidence>
<accession>A0A3G8M9U5</accession>
<evidence type="ECO:0000256" key="11">
    <source>
        <dbReference type="ARBA" id="ARBA00023136"/>
    </source>
</evidence>
<sequence>MSGHGFYIAAAYGVTAATLGVVTLRIVLDYRRLRAALARFGAAGARDEGEGA</sequence>
<evidence type="ECO:0000256" key="8">
    <source>
        <dbReference type="ARBA" id="ARBA00022692"/>
    </source>
</evidence>
<proteinExistence type="inferred from homology"/>
<dbReference type="GO" id="GO:0015886">
    <property type="term" value="P:heme transport"/>
    <property type="evidence" value="ECO:0007669"/>
    <property type="project" value="InterPro"/>
</dbReference>
<gene>
    <name evidence="13" type="primary">ccmD</name>
    <name evidence="13" type="ORF">EHO51_15420</name>
</gene>
<evidence type="ECO:0000256" key="1">
    <source>
        <dbReference type="ARBA" id="ARBA00002442"/>
    </source>
</evidence>
<evidence type="ECO:0000256" key="7">
    <source>
        <dbReference type="ARBA" id="ARBA00022519"/>
    </source>
</evidence>
<dbReference type="GO" id="GO:0005886">
    <property type="term" value="C:plasma membrane"/>
    <property type="evidence" value="ECO:0007669"/>
    <property type="project" value="UniProtKB-SubCell"/>
</dbReference>
<name>A0A3G8M9U5_9HYPH</name>
<keyword evidence="10 12" id="KW-1133">Transmembrane helix</keyword>
<keyword evidence="9 12" id="KW-0201">Cytochrome c-type biogenesis</keyword>
<organism evidence="13 14">
    <name type="scientific">Methylocystis rosea</name>
    <dbReference type="NCBI Taxonomy" id="173366"/>
    <lineage>
        <taxon>Bacteria</taxon>
        <taxon>Pseudomonadati</taxon>
        <taxon>Pseudomonadota</taxon>
        <taxon>Alphaproteobacteria</taxon>
        <taxon>Hyphomicrobiales</taxon>
        <taxon>Methylocystaceae</taxon>
        <taxon>Methylocystis</taxon>
    </lineage>
</organism>
<dbReference type="AlphaFoldDB" id="A0A3G8M9U5"/>
<dbReference type="NCBIfam" id="TIGR03141">
    <property type="entry name" value="cytochro_ccmD"/>
    <property type="match status" value="1"/>
</dbReference>
<dbReference type="KEGG" id="mros:EHO51_15420"/>
<evidence type="ECO:0000313" key="14">
    <source>
        <dbReference type="Proteomes" id="UP000273982"/>
    </source>
</evidence>
<keyword evidence="5 12" id="KW-0813">Transport</keyword>
<dbReference type="Proteomes" id="UP000273982">
    <property type="component" value="Chromosome"/>
</dbReference>
<evidence type="ECO:0000256" key="5">
    <source>
        <dbReference type="ARBA" id="ARBA00022448"/>
    </source>
</evidence>
<evidence type="ECO:0000256" key="3">
    <source>
        <dbReference type="ARBA" id="ARBA00008741"/>
    </source>
</evidence>
<feature type="transmembrane region" description="Helical" evidence="12">
    <location>
        <begin position="6"/>
        <end position="28"/>
    </location>
</feature>
<evidence type="ECO:0000313" key="13">
    <source>
        <dbReference type="EMBL" id="AZG78015.1"/>
    </source>
</evidence>
<comment type="subcellular location">
    <subcellularLocation>
        <location evidence="2 12">Cell inner membrane</location>
        <topology evidence="2 12">Single-pass membrane protein</topology>
    </subcellularLocation>
</comment>
<dbReference type="EMBL" id="CP034086">
    <property type="protein sequence ID" value="AZG78015.1"/>
    <property type="molecule type" value="Genomic_DNA"/>
</dbReference>